<comment type="caution">
    <text evidence="1">The sequence shown here is derived from an EMBL/GenBank/DDBJ whole genome shotgun (WGS) entry which is preliminary data.</text>
</comment>
<proteinExistence type="predicted"/>
<dbReference type="RefSeq" id="WP_213010008.1">
    <property type="nucleotide sequence ID" value="NZ_BOQN01000076.1"/>
</dbReference>
<accession>A0A919TFK4</accession>
<dbReference type="AlphaFoldDB" id="A0A919TFK4"/>
<dbReference type="EMBL" id="BOQN01000076">
    <property type="protein sequence ID" value="GIM94227.1"/>
    <property type="molecule type" value="Genomic_DNA"/>
</dbReference>
<dbReference type="Proteomes" id="UP000677082">
    <property type="component" value="Unassembled WGS sequence"/>
</dbReference>
<keyword evidence="2" id="KW-1185">Reference proteome</keyword>
<gene>
    <name evidence="1" type="ORF">Ato02nite_060200</name>
</gene>
<name>A0A919TFK4_9ACTN</name>
<sequence>MNVSGTDTPVTILHRLALGVEPFDTLTGRRIGSAELIVEREQDYGRRRADPYEPVPPGRPLEPSLGGRFRLRYGPQVVSPARIRLWDRRRRFAPRRFEIPLWTLKEITAIERTGTDLPVFSRVFRPWLMPGVAAPIPPAATAARGRIVRAGLPVPWARIVASEPGQPDVHTSADERGEFLLVVAGPRQIAVGRLDLDLVVLADPAIEPVAQAAHRFDSLPLEKVARSSNPAADAELDNPLLRGVRPPATFVAGQTVHRIRLAVGRPASEINTLEFDPQ</sequence>
<evidence type="ECO:0000313" key="1">
    <source>
        <dbReference type="EMBL" id="GIM94227.1"/>
    </source>
</evidence>
<evidence type="ECO:0000313" key="2">
    <source>
        <dbReference type="Proteomes" id="UP000677082"/>
    </source>
</evidence>
<reference evidence="1 2" key="1">
    <citation type="submission" date="2021-03" db="EMBL/GenBank/DDBJ databases">
        <title>Whole genome shotgun sequence of Actinoplanes toevensis NBRC 105298.</title>
        <authorList>
            <person name="Komaki H."/>
            <person name="Tamura T."/>
        </authorList>
    </citation>
    <scope>NUCLEOTIDE SEQUENCE [LARGE SCALE GENOMIC DNA]</scope>
    <source>
        <strain evidence="1 2">NBRC 105298</strain>
    </source>
</reference>
<organism evidence="1 2">
    <name type="scientific">Paractinoplanes toevensis</name>
    <dbReference type="NCBI Taxonomy" id="571911"/>
    <lineage>
        <taxon>Bacteria</taxon>
        <taxon>Bacillati</taxon>
        <taxon>Actinomycetota</taxon>
        <taxon>Actinomycetes</taxon>
        <taxon>Micromonosporales</taxon>
        <taxon>Micromonosporaceae</taxon>
        <taxon>Paractinoplanes</taxon>
    </lineage>
</organism>
<protein>
    <submittedName>
        <fullName evidence="1">Uncharacterized protein</fullName>
    </submittedName>
</protein>